<reference evidence="1 2" key="1">
    <citation type="submission" date="2014-08" db="EMBL/GenBank/DDBJ databases">
        <title>Porphyromonas canoris strain:OH2762 Genome sequencing.</title>
        <authorList>
            <person name="Wallis C."/>
            <person name="Deusch O."/>
            <person name="O'Flynn C."/>
            <person name="Davis I."/>
            <person name="Jospin G."/>
            <person name="Darling A.E."/>
            <person name="Coil D.A."/>
            <person name="Alexiev A."/>
            <person name="Horsfall A."/>
            <person name="Kirkwood N."/>
            <person name="Harris S."/>
            <person name="Eisen J.A."/>
        </authorList>
    </citation>
    <scope>NUCLEOTIDE SEQUENCE [LARGE SCALE GENOMIC DNA]</scope>
    <source>
        <strain evidence="2">COT-108 OH2762</strain>
    </source>
</reference>
<dbReference type="Proteomes" id="UP000030101">
    <property type="component" value="Unassembled WGS sequence"/>
</dbReference>
<gene>
    <name evidence="1" type="ORF">HQ43_06175</name>
</gene>
<evidence type="ECO:0000313" key="2">
    <source>
        <dbReference type="Proteomes" id="UP000030101"/>
    </source>
</evidence>
<evidence type="ECO:0000313" key="1">
    <source>
        <dbReference type="EMBL" id="KGN91682.1"/>
    </source>
</evidence>
<comment type="caution">
    <text evidence="1">The sequence shown here is derived from an EMBL/GenBank/DDBJ whole genome shotgun (WGS) entry which is preliminary data.</text>
</comment>
<sequence>MLFLLSGGIKWSLSEAVAGVSFYIKMELEKRHKKNYFFNLNRMTKMRDSLNFLSDSLLWISLISEIFISRSVSGPVFALIGVNFNTVVCKQILMQFCAQKQQKRGKRRKVLIVSAISKISKHVNQIR</sequence>
<organism evidence="1 2">
    <name type="scientific">Porphyromonas canoris</name>
    <dbReference type="NCBI Taxonomy" id="36875"/>
    <lineage>
        <taxon>Bacteria</taxon>
        <taxon>Pseudomonadati</taxon>
        <taxon>Bacteroidota</taxon>
        <taxon>Bacteroidia</taxon>
        <taxon>Bacteroidales</taxon>
        <taxon>Porphyromonadaceae</taxon>
        <taxon>Porphyromonas</taxon>
    </lineage>
</organism>
<keyword evidence="2" id="KW-1185">Reference proteome</keyword>
<accession>A0ABR4XJJ2</accession>
<protein>
    <submittedName>
        <fullName evidence="1">Uncharacterized protein</fullName>
    </submittedName>
</protein>
<proteinExistence type="predicted"/>
<dbReference type="EMBL" id="JQZV01000013">
    <property type="protein sequence ID" value="KGN91682.1"/>
    <property type="molecule type" value="Genomic_DNA"/>
</dbReference>
<name>A0ABR4XJJ2_9PORP</name>